<dbReference type="InterPro" id="IPR011611">
    <property type="entry name" value="PfkB_dom"/>
</dbReference>
<evidence type="ECO:0000259" key="5">
    <source>
        <dbReference type="Pfam" id="PF00294"/>
    </source>
</evidence>
<protein>
    <submittedName>
        <fullName evidence="6">Carbohydrate kinase family protein</fullName>
    </submittedName>
</protein>
<evidence type="ECO:0000313" key="6">
    <source>
        <dbReference type="EMBL" id="MCU4740826.1"/>
    </source>
</evidence>
<dbReference type="GO" id="GO:0016301">
    <property type="term" value="F:kinase activity"/>
    <property type="evidence" value="ECO:0007669"/>
    <property type="project" value="UniProtKB-KW"/>
</dbReference>
<evidence type="ECO:0000256" key="4">
    <source>
        <dbReference type="RuleBase" id="RU003704"/>
    </source>
</evidence>
<feature type="domain" description="Carbohydrate kinase PfkB" evidence="5">
    <location>
        <begin position="4"/>
        <end position="297"/>
    </location>
</feature>
<reference evidence="6" key="1">
    <citation type="submission" date="2022-09" db="EMBL/GenBank/DDBJ databases">
        <title>Enrichment on poylsaccharides allowed isolation of novel metabolic and taxonomic groups of Haloarchaea.</title>
        <authorList>
            <person name="Sorokin D.Y."/>
            <person name="Elcheninov A.G."/>
            <person name="Khizhniak T.V."/>
            <person name="Kolganova T.V."/>
            <person name="Kublanov I.V."/>
        </authorList>
    </citation>
    <scope>NUCLEOTIDE SEQUENCE</scope>
    <source>
        <strain evidence="6">AArc-xg1-1</strain>
    </source>
</reference>
<comment type="similarity">
    <text evidence="1 4">Belongs to the carbohydrate kinase PfkB family.</text>
</comment>
<dbReference type="InterPro" id="IPR002139">
    <property type="entry name" value="Ribo/fructo_kinase"/>
</dbReference>
<keyword evidence="2 4" id="KW-0808">Transferase</keyword>
<name>A0AAP3E0X1_9EURY</name>
<dbReference type="SUPFAM" id="SSF53613">
    <property type="entry name" value="Ribokinase-like"/>
    <property type="match status" value="1"/>
</dbReference>
<dbReference type="InterPro" id="IPR029056">
    <property type="entry name" value="Ribokinase-like"/>
</dbReference>
<dbReference type="PANTHER" id="PTHR10584">
    <property type="entry name" value="SUGAR KINASE"/>
    <property type="match status" value="1"/>
</dbReference>
<dbReference type="Gene3D" id="3.40.1190.20">
    <property type="match status" value="1"/>
</dbReference>
<evidence type="ECO:0000313" key="7">
    <source>
        <dbReference type="Proteomes" id="UP001321018"/>
    </source>
</evidence>
<comment type="caution">
    <text evidence="6">The sequence shown here is derived from an EMBL/GenBank/DDBJ whole genome shotgun (WGS) entry which is preliminary data.</text>
</comment>
<sequence>MVTVLTAGHVNWDVTLRVDRLPQPDGEASIRSQFQSGGGSAANVAVALAGLGVRPVLVGSVGDDDNGRLARRELEDADVSLEGLTVVEDAPTAVKYLLVDDAGEVSILGNDGVNEAVRPADVDPNWIRHADHVHLTSQRPKTASYIASVANEAGVPVSFDPGRRLGDRDYTETLVRADIVFATDHEAEAILESEYAAVADDRLVVVTAGADGAVLHTPDGRTTHPGFDVEPVDSSGAGDAFAAGFIATSLNEGLDPNPNPNPNCENEGERAYHRALEFANACGALAASRKGPRSMSTTADVRAFLERRS</sequence>
<dbReference type="InterPro" id="IPR002173">
    <property type="entry name" value="Carboh/pur_kinase_PfkB_CS"/>
</dbReference>
<dbReference type="CDD" id="cd01942">
    <property type="entry name" value="ribokinase_group_A"/>
    <property type="match status" value="1"/>
</dbReference>
<dbReference type="RefSeq" id="WP_338002664.1">
    <property type="nucleotide sequence ID" value="NZ_JAOPKA010000002.1"/>
</dbReference>
<dbReference type="AlphaFoldDB" id="A0AAP3E0X1"/>
<gene>
    <name evidence="6" type="ORF">OB960_05355</name>
</gene>
<accession>A0AAP3E0X1</accession>
<dbReference type="Pfam" id="PF00294">
    <property type="entry name" value="PfkB"/>
    <property type="match status" value="1"/>
</dbReference>
<dbReference type="EMBL" id="JAOPKA010000002">
    <property type="protein sequence ID" value="MCU4740826.1"/>
    <property type="molecule type" value="Genomic_DNA"/>
</dbReference>
<evidence type="ECO:0000256" key="1">
    <source>
        <dbReference type="ARBA" id="ARBA00010688"/>
    </source>
</evidence>
<keyword evidence="3 4" id="KW-0418">Kinase</keyword>
<evidence type="ECO:0000256" key="2">
    <source>
        <dbReference type="ARBA" id="ARBA00022679"/>
    </source>
</evidence>
<dbReference type="PRINTS" id="PR00990">
    <property type="entry name" value="RIBOKINASE"/>
</dbReference>
<organism evidence="6 7">
    <name type="scientific">Natronoglomus mannanivorans</name>
    <dbReference type="NCBI Taxonomy" id="2979990"/>
    <lineage>
        <taxon>Archaea</taxon>
        <taxon>Methanobacteriati</taxon>
        <taxon>Methanobacteriota</taxon>
        <taxon>Stenosarchaea group</taxon>
        <taxon>Halobacteria</taxon>
        <taxon>Halobacteriales</taxon>
        <taxon>Natrialbaceae</taxon>
        <taxon>Natronoglomus</taxon>
    </lineage>
</organism>
<dbReference type="GO" id="GO:0006796">
    <property type="term" value="P:phosphate-containing compound metabolic process"/>
    <property type="evidence" value="ECO:0007669"/>
    <property type="project" value="UniProtKB-ARBA"/>
</dbReference>
<dbReference type="Proteomes" id="UP001321018">
    <property type="component" value="Unassembled WGS sequence"/>
</dbReference>
<evidence type="ECO:0000256" key="3">
    <source>
        <dbReference type="ARBA" id="ARBA00022777"/>
    </source>
</evidence>
<dbReference type="PROSITE" id="PS00584">
    <property type="entry name" value="PFKB_KINASES_2"/>
    <property type="match status" value="1"/>
</dbReference>
<dbReference type="PANTHER" id="PTHR10584:SF166">
    <property type="entry name" value="RIBOKINASE"/>
    <property type="match status" value="1"/>
</dbReference>
<proteinExistence type="inferred from homology"/>